<sequence length="384" mass="42550">MANTGNHLLVFGASGISGWACVKEALTFPSKTTFTKITGLTNRPLSLQDSHLPQDSRIQLVSGIDLTGSVDNVVSSLKSKVPDIESVTHVIFTAYIEKPDFDSLREVNTQILETAVDALDQVASKLQSIVLQTGGKAYGVEFSDKLEIKPPLKESQARIPEPYYKNIFYYTQHDALKKKSASSSWTYSEIRPDVIVGFTPGSNFMNIAQGLGLWLSLAREVKGAGAKIPFPGSAKSWKNKHTDTFQDILGRMNIYAAVNHDKCGNGGTFNCANGDLVTWADKWSGICKAFDLEGTPPGTEPYSIEEFVQANQDQWEAVVKKHNLKKGIMENFSWPFLYFVMTVFDFDRQYDINASRAVGFQEEVDTVKGFTTAFERMRGAKIIP</sequence>
<dbReference type="Proteomes" id="UP000799767">
    <property type="component" value="Unassembled WGS sequence"/>
</dbReference>
<protein>
    <recommendedName>
        <fullName evidence="1">PRISE-like Rossmann-fold domain-containing protein</fullName>
    </recommendedName>
</protein>
<gene>
    <name evidence="2" type="ORF">BDY17DRAFT_309187</name>
</gene>
<dbReference type="SUPFAM" id="SSF51735">
    <property type="entry name" value="NAD(P)-binding Rossmann-fold domains"/>
    <property type="match status" value="1"/>
</dbReference>
<dbReference type="AlphaFoldDB" id="A0A6A6PWE2"/>
<evidence type="ECO:0000259" key="1">
    <source>
        <dbReference type="Pfam" id="PF22917"/>
    </source>
</evidence>
<accession>A0A6A6PWE2</accession>
<proteinExistence type="predicted"/>
<dbReference type="EMBL" id="MU001634">
    <property type="protein sequence ID" value="KAF2483803.1"/>
    <property type="molecule type" value="Genomic_DNA"/>
</dbReference>
<dbReference type="Gene3D" id="3.40.50.720">
    <property type="entry name" value="NAD(P)-binding Rossmann-like Domain"/>
    <property type="match status" value="1"/>
</dbReference>
<dbReference type="RefSeq" id="XP_033590373.1">
    <property type="nucleotide sequence ID" value="XM_033735300.1"/>
</dbReference>
<dbReference type="PANTHER" id="PTHR32487">
    <property type="entry name" value="3-OXO-DELTA(4,5)-STEROID 5-BETA-REDUCTASE"/>
    <property type="match status" value="1"/>
</dbReference>
<dbReference type="PANTHER" id="PTHR32487:SF8">
    <property type="entry name" value="NAD-DEPENDENT EPIMERASE_DEHYDRATASE DOMAIN-CONTAINING PROTEIN"/>
    <property type="match status" value="1"/>
</dbReference>
<reference evidence="2" key="1">
    <citation type="journal article" date="2020" name="Stud. Mycol.">
        <title>101 Dothideomycetes genomes: a test case for predicting lifestyles and emergence of pathogens.</title>
        <authorList>
            <person name="Haridas S."/>
            <person name="Albert R."/>
            <person name="Binder M."/>
            <person name="Bloem J."/>
            <person name="Labutti K."/>
            <person name="Salamov A."/>
            <person name="Andreopoulos B."/>
            <person name="Baker S."/>
            <person name="Barry K."/>
            <person name="Bills G."/>
            <person name="Bluhm B."/>
            <person name="Cannon C."/>
            <person name="Castanera R."/>
            <person name="Culley D."/>
            <person name="Daum C."/>
            <person name="Ezra D."/>
            <person name="Gonzalez J."/>
            <person name="Henrissat B."/>
            <person name="Kuo A."/>
            <person name="Liang C."/>
            <person name="Lipzen A."/>
            <person name="Lutzoni F."/>
            <person name="Magnuson J."/>
            <person name="Mondo S."/>
            <person name="Nolan M."/>
            <person name="Ohm R."/>
            <person name="Pangilinan J."/>
            <person name="Park H.-J."/>
            <person name="Ramirez L."/>
            <person name="Alfaro M."/>
            <person name="Sun H."/>
            <person name="Tritt A."/>
            <person name="Yoshinaga Y."/>
            <person name="Zwiers L.-H."/>
            <person name="Turgeon B."/>
            <person name="Goodwin S."/>
            <person name="Spatafora J."/>
            <person name="Crous P."/>
            <person name="Grigoriev I."/>
        </authorList>
    </citation>
    <scope>NUCLEOTIDE SEQUENCE</scope>
    <source>
        <strain evidence="2">CBS 113389</strain>
    </source>
</reference>
<dbReference type="InterPro" id="IPR055222">
    <property type="entry name" value="PRISE-like_Rossmann-fold"/>
</dbReference>
<keyword evidence="3" id="KW-1185">Reference proteome</keyword>
<dbReference type="CDD" id="cd08948">
    <property type="entry name" value="5beta-POR_like_SDR_a"/>
    <property type="match status" value="1"/>
</dbReference>
<dbReference type="OrthoDB" id="1731983at2759"/>
<dbReference type="InterPro" id="IPR036291">
    <property type="entry name" value="NAD(P)-bd_dom_sf"/>
</dbReference>
<evidence type="ECO:0000313" key="2">
    <source>
        <dbReference type="EMBL" id="KAF2483803.1"/>
    </source>
</evidence>
<dbReference type="Pfam" id="PF22917">
    <property type="entry name" value="PRISE"/>
    <property type="match status" value="1"/>
</dbReference>
<evidence type="ECO:0000313" key="3">
    <source>
        <dbReference type="Proteomes" id="UP000799767"/>
    </source>
</evidence>
<organism evidence="2 3">
    <name type="scientific">Neohortaea acidophila</name>
    <dbReference type="NCBI Taxonomy" id="245834"/>
    <lineage>
        <taxon>Eukaryota</taxon>
        <taxon>Fungi</taxon>
        <taxon>Dikarya</taxon>
        <taxon>Ascomycota</taxon>
        <taxon>Pezizomycotina</taxon>
        <taxon>Dothideomycetes</taxon>
        <taxon>Dothideomycetidae</taxon>
        <taxon>Mycosphaerellales</taxon>
        <taxon>Teratosphaeriaceae</taxon>
        <taxon>Neohortaea</taxon>
    </lineage>
</organism>
<feature type="domain" description="PRISE-like Rossmann-fold" evidence="1">
    <location>
        <begin position="9"/>
        <end position="384"/>
    </location>
</feature>
<dbReference type="GeneID" id="54476302"/>
<name>A0A6A6PWE2_9PEZI</name>